<keyword evidence="5" id="KW-0812">Transmembrane</keyword>
<dbReference type="GO" id="GO:0010487">
    <property type="term" value="F:thermospermine synthase activity"/>
    <property type="evidence" value="ECO:0007669"/>
    <property type="project" value="UniProtKB-ARBA"/>
</dbReference>
<evidence type="ECO:0000313" key="9">
    <source>
        <dbReference type="Proteomes" id="UP000315673"/>
    </source>
</evidence>
<protein>
    <recommendedName>
        <fullName evidence="5">Polyamine aminopropyltransferase</fullName>
    </recommendedName>
    <alternativeName>
        <fullName evidence="5">Putrescine aminopropyltransferase</fullName>
        <shortName evidence="5">PAPT</shortName>
    </alternativeName>
    <alternativeName>
        <fullName evidence="5">Spermidine synthase</fullName>
        <shortName evidence="5">SPDS</shortName>
        <shortName evidence="5">SPDSY</shortName>
        <ecNumber evidence="5">2.5.1.16</ecNumber>
    </alternativeName>
</protein>
<dbReference type="PANTHER" id="PTHR43317">
    <property type="entry name" value="THERMOSPERMINE SYNTHASE ACAULIS5"/>
    <property type="match status" value="1"/>
</dbReference>
<accession>A0A5B8LMJ8</accession>
<feature type="transmembrane region" description="Helical" evidence="5">
    <location>
        <begin position="145"/>
        <end position="168"/>
    </location>
</feature>
<dbReference type="Gene3D" id="3.40.50.150">
    <property type="entry name" value="Vaccinia Virus protein VP39"/>
    <property type="match status" value="1"/>
</dbReference>
<dbReference type="InterPro" id="IPR030374">
    <property type="entry name" value="PABS"/>
</dbReference>
<comment type="pathway">
    <text evidence="5">Amine and polyamine biosynthesis; spermidine biosynthesis; spermidine from putrescine: step 1/1.</text>
</comment>
<comment type="subcellular location">
    <subcellularLocation>
        <location evidence="5">Cell membrane</location>
        <topology evidence="5">Multi-pass membrane protein</topology>
    </subcellularLocation>
</comment>
<evidence type="ECO:0000256" key="3">
    <source>
        <dbReference type="ARBA" id="ARBA00023066"/>
    </source>
</evidence>
<dbReference type="GO" id="GO:0008295">
    <property type="term" value="P:spermidine biosynthetic process"/>
    <property type="evidence" value="ECO:0007669"/>
    <property type="project" value="UniProtKB-UniRule"/>
</dbReference>
<dbReference type="Pfam" id="PF01564">
    <property type="entry name" value="Spermine_synth"/>
    <property type="match status" value="1"/>
</dbReference>
<feature type="transmembrane region" description="Helical" evidence="5">
    <location>
        <begin position="16"/>
        <end position="37"/>
    </location>
</feature>
<feature type="binding site" evidence="5">
    <location>
        <position position="248"/>
    </location>
    <ligand>
        <name>S-methyl-5'-thioadenosine</name>
        <dbReference type="ChEBI" id="CHEBI:17509"/>
    </ligand>
</feature>
<dbReference type="EC" id="2.5.1.16" evidence="5"/>
<dbReference type="InterPro" id="IPR030373">
    <property type="entry name" value="PABS_CS"/>
</dbReference>
<evidence type="ECO:0000256" key="1">
    <source>
        <dbReference type="ARBA" id="ARBA00007867"/>
    </source>
</evidence>
<dbReference type="PROSITE" id="PS01330">
    <property type="entry name" value="PABS_1"/>
    <property type="match status" value="1"/>
</dbReference>
<keyword evidence="9" id="KW-1185">Reference proteome</keyword>
<dbReference type="CDD" id="cd02440">
    <property type="entry name" value="AdoMet_MTases"/>
    <property type="match status" value="1"/>
</dbReference>
<feature type="binding site" evidence="5">
    <location>
        <begin position="356"/>
        <end position="357"/>
    </location>
    <ligand>
        <name>S-methyl-5'-thioadenosine</name>
        <dbReference type="ChEBI" id="CHEBI:17509"/>
    </ligand>
</feature>
<feature type="binding site" evidence="5">
    <location>
        <position position="302"/>
    </location>
    <ligand>
        <name>spermidine</name>
        <dbReference type="ChEBI" id="CHEBI:57834"/>
    </ligand>
</feature>
<dbReference type="InterPro" id="IPR001045">
    <property type="entry name" value="Spermi_synthase"/>
</dbReference>
<dbReference type="EMBL" id="CP042306">
    <property type="protein sequence ID" value="QDZ08280.1"/>
    <property type="molecule type" value="Genomic_DNA"/>
</dbReference>
<organism evidence="8 9">
    <name type="scientific">Sphingomonas panacisoli</name>
    <dbReference type="NCBI Taxonomy" id="1813879"/>
    <lineage>
        <taxon>Bacteria</taxon>
        <taxon>Pseudomonadati</taxon>
        <taxon>Pseudomonadota</taxon>
        <taxon>Alphaproteobacteria</taxon>
        <taxon>Sphingomonadales</taxon>
        <taxon>Sphingomonadaceae</taxon>
        <taxon>Sphingomonas</taxon>
    </lineage>
</organism>
<comment type="similarity">
    <text evidence="1 5">Belongs to the spermidine/spermine synthase family.</text>
</comment>
<dbReference type="InterPro" id="IPR029063">
    <property type="entry name" value="SAM-dependent_MTases_sf"/>
</dbReference>
<evidence type="ECO:0000256" key="5">
    <source>
        <dbReference type="HAMAP-Rule" id="MF_00198"/>
    </source>
</evidence>
<dbReference type="GO" id="GO:0004766">
    <property type="term" value="F:spermidine synthase activity"/>
    <property type="evidence" value="ECO:0007669"/>
    <property type="project" value="UniProtKB-UniRule"/>
</dbReference>
<gene>
    <name evidence="5" type="primary">speE</name>
    <name evidence="8" type="ORF">FPZ24_13000</name>
</gene>
<keyword evidence="4 5" id="KW-0620">Polyamine biosynthesis</keyword>
<evidence type="ECO:0000256" key="6">
    <source>
        <dbReference type="PROSITE-ProRule" id="PRU00354"/>
    </source>
</evidence>
<dbReference type="AlphaFoldDB" id="A0A5B8LMJ8"/>
<keyword evidence="5" id="KW-0472">Membrane</keyword>
<dbReference type="Proteomes" id="UP000315673">
    <property type="component" value="Chromosome"/>
</dbReference>
<dbReference type="SUPFAM" id="SSF53335">
    <property type="entry name" value="S-adenosyl-L-methionine-dependent methyltransferases"/>
    <property type="match status" value="1"/>
</dbReference>
<dbReference type="RefSeq" id="WP_146572645.1">
    <property type="nucleotide sequence ID" value="NZ_CP042306.1"/>
</dbReference>
<sequence length="512" mass="55695">MAGANPNKLDSRPTRIGGLLLVSAFVVATCGLIYELLAGTLASYLLGDSVTQFSTIIGTYLFAMGVGSWCSRYVKKGELAIFVRVEVLIAAIGGSSAALLFLIFDRVQDFRLPLYGLVFAIGGLVGLEIPLLMRILKDRLEFGDLVSKVLTFDYIGALAASLLFPLLLVPHLGLIRTGFVFGLANVAVAIAVIVALPERRRLTVELAVAIIVAVVLIAGFFASERIERTAEVAAYGDPIIYADATPYQRIVITKRGGDLRLFLNGNLQFSSRDEYRYHEALVHPVLSRANNPRDILVLGGGDGLAVREILKYPSVRSVTLVDLDPAMTQLFSKSAMLLTLNKGSLLSPKVRVVTADAFSWLRDNRRGFDAVLVDFPDPTNFAIGKLYTVSFYRELARALNPGAVMSVQSTSPLVAPNAYWTVSTTLEAAGLTTRGYHVYVPSFGEWGFVLASNRPIGKPGPLPAGLKFLTPNADGLAFFFPPDMARRPTPVNRLDNQALVREFEAEWAVYES</sequence>
<dbReference type="NCBIfam" id="NF002956">
    <property type="entry name" value="PRK03612.1"/>
    <property type="match status" value="1"/>
</dbReference>
<comment type="caution">
    <text evidence="5">Lacks conserved residue(s) required for the propagation of feature annotation.</text>
</comment>
<feature type="domain" description="PABS" evidence="7">
    <location>
        <begin position="219"/>
        <end position="453"/>
    </location>
</feature>
<dbReference type="HAMAP" id="MF_00198">
    <property type="entry name" value="Spermidine_synth"/>
    <property type="match status" value="1"/>
</dbReference>
<comment type="function">
    <text evidence="5">Catalyzes the irreversible transfer of a propylamine group from the amino donor S-adenosylmethioninamine (decarboxy-AdoMet) to putrescine (1,4-diaminobutane) to yield spermidine.</text>
</comment>
<keyword evidence="5" id="KW-1133">Transmembrane helix</keyword>
<name>A0A5B8LMJ8_9SPHN</name>
<dbReference type="OrthoDB" id="9793120at2"/>
<feature type="transmembrane region" description="Helical" evidence="5">
    <location>
        <begin position="110"/>
        <end position="133"/>
    </location>
</feature>
<dbReference type="KEGG" id="spai:FPZ24_13000"/>
<feature type="binding site" evidence="5">
    <location>
        <position position="322"/>
    </location>
    <ligand>
        <name>S-methyl-5'-thioadenosine</name>
        <dbReference type="ChEBI" id="CHEBI:17509"/>
    </ligand>
</feature>
<proteinExistence type="inferred from homology"/>
<feature type="active site" description="Proton acceptor" evidence="5 6">
    <location>
        <position position="374"/>
    </location>
</feature>
<feature type="transmembrane region" description="Helical" evidence="5">
    <location>
        <begin position="203"/>
        <end position="222"/>
    </location>
</feature>
<evidence type="ECO:0000256" key="2">
    <source>
        <dbReference type="ARBA" id="ARBA00022679"/>
    </source>
</evidence>
<dbReference type="PANTHER" id="PTHR43317:SF1">
    <property type="entry name" value="THERMOSPERMINE SYNTHASE ACAULIS5"/>
    <property type="match status" value="1"/>
</dbReference>
<evidence type="ECO:0000313" key="8">
    <source>
        <dbReference type="EMBL" id="QDZ08280.1"/>
    </source>
</evidence>
<comment type="subunit">
    <text evidence="5">Homodimer or homotetramer.</text>
</comment>
<feature type="binding site" evidence="5">
    <location>
        <position position="278"/>
    </location>
    <ligand>
        <name>spermidine</name>
        <dbReference type="ChEBI" id="CHEBI:57834"/>
    </ligand>
</feature>
<evidence type="ECO:0000259" key="7">
    <source>
        <dbReference type="PROSITE" id="PS51006"/>
    </source>
</evidence>
<dbReference type="GO" id="GO:0005886">
    <property type="term" value="C:plasma membrane"/>
    <property type="evidence" value="ECO:0007669"/>
    <property type="project" value="UniProtKB-SubCell"/>
</dbReference>
<keyword evidence="3 5" id="KW-0745">Spermidine biosynthesis</keyword>
<feature type="transmembrane region" description="Helical" evidence="5">
    <location>
        <begin position="174"/>
        <end position="196"/>
    </location>
</feature>
<dbReference type="PROSITE" id="PS51006">
    <property type="entry name" value="PABS_2"/>
    <property type="match status" value="1"/>
</dbReference>
<comment type="catalytic activity">
    <reaction evidence="5">
        <text>S-adenosyl 3-(methylsulfanyl)propylamine + putrescine = S-methyl-5'-thioadenosine + spermidine + H(+)</text>
        <dbReference type="Rhea" id="RHEA:12721"/>
        <dbReference type="ChEBI" id="CHEBI:15378"/>
        <dbReference type="ChEBI" id="CHEBI:17509"/>
        <dbReference type="ChEBI" id="CHEBI:57443"/>
        <dbReference type="ChEBI" id="CHEBI:57834"/>
        <dbReference type="ChEBI" id="CHEBI:326268"/>
        <dbReference type="EC" id="2.5.1.16"/>
    </reaction>
</comment>
<keyword evidence="2 5" id="KW-0808">Transferase</keyword>
<feature type="transmembrane region" description="Helical" evidence="5">
    <location>
        <begin position="81"/>
        <end position="104"/>
    </location>
</feature>
<reference evidence="8 9" key="1">
    <citation type="submission" date="2019-07" db="EMBL/GenBank/DDBJ databases">
        <title>Full genome sequence of Sphingomonas sp. 4R-6-7(HKS19).</title>
        <authorList>
            <person name="Im W.-T."/>
        </authorList>
    </citation>
    <scope>NUCLEOTIDE SEQUENCE [LARGE SCALE GENOMIC DNA]</scope>
    <source>
        <strain evidence="8 9">HKS19</strain>
    </source>
</reference>
<feature type="transmembrane region" description="Helical" evidence="5">
    <location>
        <begin position="49"/>
        <end position="69"/>
    </location>
</feature>
<dbReference type="UniPathway" id="UPA00248">
    <property type="reaction ID" value="UER00314"/>
</dbReference>
<keyword evidence="5" id="KW-1003">Cell membrane</keyword>
<evidence type="ECO:0000256" key="4">
    <source>
        <dbReference type="ARBA" id="ARBA00023115"/>
    </source>
</evidence>